<dbReference type="Proteomes" id="UP000656042">
    <property type="component" value="Unassembled WGS sequence"/>
</dbReference>
<dbReference type="EMBL" id="BMMX01000005">
    <property type="protein sequence ID" value="GGK85350.1"/>
    <property type="molecule type" value="Genomic_DNA"/>
</dbReference>
<organism evidence="1 2">
    <name type="scientific">Mangrovihabitans endophyticus</name>
    <dbReference type="NCBI Taxonomy" id="1751298"/>
    <lineage>
        <taxon>Bacteria</taxon>
        <taxon>Bacillati</taxon>
        <taxon>Actinomycetota</taxon>
        <taxon>Actinomycetes</taxon>
        <taxon>Micromonosporales</taxon>
        <taxon>Micromonosporaceae</taxon>
        <taxon>Mangrovihabitans</taxon>
    </lineage>
</organism>
<evidence type="ECO:0000313" key="1">
    <source>
        <dbReference type="EMBL" id="GGK85350.1"/>
    </source>
</evidence>
<name>A0A8J3BWN8_9ACTN</name>
<accession>A0A8J3BWN8</accession>
<reference evidence="1" key="1">
    <citation type="journal article" date="2014" name="Int. J. Syst. Evol. Microbiol.">
        <title>Complete genome sequence of Corynebacterium casei LMG S-19264T (=DSM 44701T), isolated from a smear-ripened cheese.</title>
        <authorList>
            <consortium name="US DOE Joint Genome Institute (JGI-PGF)"/>
            <person name="Walter F."/>
            <person name="Albersmeier A."/>
            <person name="Kalinowski J."/>
            <person name="Ruckert C."/>
        </authorList>
    </citation>
    <scope>NUCLEOTIDE SEQUENCE</scope>
    <source>
        <strain evidence="1">CGMCC 4.7299</strain>
    </source>
</reference>
<proteinExistence type="predicted"/>
<gene>
    <name evidence="1" type="ORF">GCM10012284_19490</name>
</gene>
<sequence length="80" mass="8443">MTMNHDAARDGAPVQRELQMIVTKLCGSQSCPTVYRSDRGTVVVQGYSVSPAQAGVTVPDGENLVEIPIELLAEAARSVG</sequence>
<keyword evidence="2" id="KW-1185">Reference proteome</keyword>
<protein>
    <submittedName>
        <fullName evidence="1">Uncharacterized protein</fullName>
    </submittedName>
</protein>
<dbReference type="RefSeq" id="WP_229715719.1">
    <property type="nucleotide sequence ID" value="NZ_BMMX01000005.1"/>
</dbReference>
<dbReference type="AlphaFoldDB" id="A0A8J3BWN8"/>
<evidence type="ECO:0000313" key="2">
    <source>
        <dbReference type="Proteomes" id="UP000656042"/>
    </source>
</evidence>
<comment type="caution">
    <text evidence="1">The sequence shown here is derived from an EMBL/GenBank/DDBJ whole genome shotgun (WGS) entry which is preliminary data.</text>
</comment>
<reference evidence="1" key="2">
    <citation type="submission" date="2020-09" db="EMBL/GenBank/DDBJ databases">
        <authorList>
            <person name="Sun Q."/>
            <person name="Zhou Y."/>
        </authorList>
    </citation>
    <scope>NUCLEOTIDE SEQUENCE</scope>
    <source>
        <strain evidence="1">CGMCC 4.7299</strain>
    </source>
</reference>